<protein>
    <submittedName>
        <fullName evidence="2">BPI2 domain-containing protein</fullName>
    </submittedName>
</protein>
<name>A0A0M3J805_ANISI</name>
<organism evidence="2">
    <name type="scientific">Anisakis simplex</name>
    <name type="common">Herring worm</name>
    <dbReference type="NCBI Taxonomy" id="6269"/>
    <lineage>
        <taxon>Eukaryota</taxon>
        <taxon>Metazoa</taxon>
        <taxon>Ecdysozoa</taxon>
        <taxon>Nematoda</taxon>
        <taxon>Chromadorea</taxon>
        <taxon>Rhabditida</taxon>
        <taxon>Spirurina</taxon>
        <taxon>Ascaridomorpha</taxon>
        <taxon>Ascaridoidea</taxon>
        <taxon>Anisakidae</taxon>
        <taxon>Anisakis</taxon>
        <taxon>Anisakis simplex complex</taxon>
    </lineage>
</organism>
<dbReference type="AlphaFoldDB" id="A0A0M3J805"/>
<feature type="compositionally biased region" description="Low complexity" evidence="1">
    <location>
        <begin position="63"/>
        <end position="80"/>
    </location>
</feature>
<proteinExistence type="predicted"/>
<sequence length="198" mass="20908">LISYYLAPGSDVPPLPHGNSKNNQLAYVRKCPSEVVRRSNVRGSSSGMITKGSGKRSGGDPMNSADGSANNNTDSSANISDIDDNTEVNVEAMSDDEQMSKVNVTSPDSQAKFFAISDEEMTERIAQLTSAIPFTRTFIGSISVLPVGILRADSLAVDVPVNRSVPQINLTGIGAQMTFIIDTTRIGPSELGADNLGS</sequence>
<dbReference type="WBParaSite" id="ASIM_0000370401-mRNA-1">
    <property type="protein sequence ID" value="ASIM_0000370401-mRNA-1"/>
    <property type="gene ID" value="ASIM_0000370401"/>
</dbReference>
<evidence type="ECO:0000256" key="1">
    <source>
        <dbReference type="SAM" id="MobiDB-lite"/>
    </source>
</evidence>
<accession>A0A0M3J805</accession>
<evidence type="ECO:0000313" key="2">
    <source>
        <dbReference type="WBParaSite" id="ASIM_0000370401-mRNA-1"/>
    </source>
</evidence>
<feature type="region of interest" description="Disordered" evidence="1">
    <location>
        <begin position="36"/>
        <end position="85"/>
    </location>
</feature>
<reference evidence="2" key="1">
    <citation type="submission" date="2017-02" db="UniProtKB">
        <authorList>
            <consortium name="WormBaseParasite"/>
        </authorList>
    </citation>
    <scope>IDENTIFICATION</scope>
</reference>